<evidence type="ECO:0000313" key="1">
    <source>
        <dbReference type="EMBL" id="RKF33351.1"/>
    </source>
</evidence>
<proteinExistence type="predicted"/>
<name>A0A3R7I5N5_9BURK</name>
<sequence>MTRYCVSPLRYGRYLRDSGLFGANVSIIPKLIPGEKAQKALGLVVDEDVKSVGTSGRNLEKSMPLLKQAGVTIN</sequence>
<dbReference type="Proteomes" id="UP000283709">
    <property type="component" value="Unassembled WGS sequence"/>
</dbReference>
<reference evidence="1 2" key="1">
    <citation type="submission" date="2016-07" db="EMBL/GenBank/DDBJ databases">
        <title>Genome analysis of Burkholderia fungorum ES3-20.</title>
        <authorList>
            <person name="Xu D."/>
            <person name="Yao R."/>
            <person name="Zheng S."/>
        </authorList>
    </citation>
    <scope>NUCLEOTIDE SEQUENCE [LARGE SCALE GENOMIC DNA]</scope>
    <source>
        <strain evidence="1 2">ES3-20</strain>
    </source>
</reference>
<comment type="caution">
    <text evidence="1">The sequence shown here is derived from an EMBL/GenBank/DDBJ whole genome shotgun (WGS) entry which is preliminary data.</text>
</comment>
<evidence type="ECO:0000313" key="2">
    <source>
        <dbReference type="Proteomes" id="UP000283709"/>
    </source>
</evidence>
<dbReference type="EMBL" id="MCAS01000056">
    <property type="protein sequence ID" value="RKF33351.1"/>
    <property type="molecule type" value="Genomic_DNA"/>
</dbReference>
<accession>A0A3R7I5N5</accession>
<organism evidence="1 2">
    <name type="scientific">Paraburkholderia fungorum</name>
    <dbReference type="NCBI Taxonomy" id="134537"/>
    <lineage>
        <taxon>Bacteria</taxon>
        <taxon>Pseudomonadati</taxon>
        <taxon>Pseudomonadota</taxon>
        <taxon>Betaproteobacteria</taxon>
        <taxon>Burkholderiales</taxon>
        <taxon>Burkholderiaceae</taxon>
        <taxon>Paraburkholderia</taxon>
    </lineage>
</organism>
<gene>
    <name evidence="1" type="ORF">BCY88_09815</name>
</gene>
<protein>
    <submittedName>
        <fullName evidence="1">Uncharacterized protein</fullName>
    </submittedName>
</protein>
<dbReference type="AlphaFoldDB" id="A0A3R7I5N5"/>